<feature type="domain" description="AMP-binding enzyme C-terminal" evidence="4">
    <location>
        <begin position="398"/>
        <end position="473"/>
    </location>
</feature>
<dbReference type="InterPro" id="IPR020845">
    <property type="entry name" value="AMP-binding_CS"/>
</dbReference>
<keyword evidence="2 5" id="KW-0436">Ligase</keyword>
<evidence type="ECO:0000256" key="1">
    <source>
        <dbReference type="ARBA" id="ARBA00006432"/>
    </source>
</evidence>
<dbReference type="AlphaFoldDB" id="A0A1H3DG59"/>
<dbReference type="FunFam" id="3.30.300.30:FF:000008">
    <property type="entry name" value="2,3-dihydroxybenzoate-AMP ligase"/>
    <property type="match status" value="1"/>
</dbReference>
<dbReference type="PROSITE" id="PS00455">
    <property type="entry name" value="AMP_BINDING"/>
    <property type="match status" value="1"/>
</dbReference>
<evidence type="ECO:0000313" key="5">
    <source>
        <dbReference type="EMBL" id="SDX65395.1"/>
    </source>
</evidence>
<protein>
    <submittedName>
        <fullName evidence="5">Acyl-CoA synthetase (AMP-forming)/AMP-acid ligase II</fullName>
    </submittedName>
</protein>
<comment type="similarity">
    <text evidence="1">Belongs to the ATP-dependent AMP-binding enzyme family.</text>
</comment>
<dbReference type="Pfam" id="PF00501">
    <property type="entry name" value="AMP-binding"/>
    <property type="match status" value="1"/>
</dbReference>
<dbReference type="GO" id="GO:0031956">
    <property type="term" value="F:medium-chain fatty acid-CoA ligase activity"/>
    <property type="evidence" value="ECO:0007669"/>
    <property type="project" value="TreeGrafter"/>
</dbReference>
<dbReference type="InterPro" id="IPR000873">
    <property type="entry name" value="AMP-dep_synth/lig_dom"/>
</dbReference>
<evidence type="ECO:0000259" key="3">
    <source>
        <dbReference type="Pfam" id="PF00501"/>
    </source>
</evidence>
<name>A0A1H3DG59_9PSEU</name>
<evidence type="ECO:0000259" key="4">
    <source>
        <dbReference type="Pfam" id="PF13193"/>
    </source>
</evidence>
<reference evidence="6" key="1">
    <citation type="submission" date="2016-10" db="EMBL/GenBank/DDBJ databases">
        <authorList>
            <person name="Varghese N."/>
            <person name="Submissions S."/>
        </authorList>
    </citation>
    <scope>NUCLEOTIDE SEQUENCE [LARGE SCALE GENOMIC DNA]</scope>
    <source>
        <strain evidence="6">CGMCC 4.3530</strain>
    </source>
</reference>
<dbReference type="InterPro" id="IPR045851">
    <property type="entry name" value="AMP-bd_C_sf"/>
</dbReference>
<dbReference type="InterPro" id="IPR042099">
    <property type="entry name" value="ANL_N_sf"/>
</dbReference>
<dbReference type="SUPFAM" id="SSF56801">
    <property type="entry name" value="Acetyl-CoA synthetase-like"/>
    <property type="match status" value="1"/>
</dbReference>
<evidence type="ECO:0000256" key="2">
    <source>
        <dbReference type="ARBA" id="ARBA00022598"/>
    </source>
</evidence>
<dbReference type="InterPro" id="IPR025110">
    <property type="entry name" value="AMP-bd_C"/>
</dbReference>
<dbReference type="GO" id="GO:0006631">
    <property type="term" value="P:fatty acid metabolic process"/>
    <property type="evidence" value="ECO:0007669"/>
    <property type="project" value="TreeGrafter"/>
</dbReference>
<dbReference type="PANTHER" id="PTHR43201">
    <property type="entry name" value="ACYL-COA SYNTHETASE"/>
    <property type="match status" value="1"/>
</dbReference>
<dbReference type="Proteomes" id="UP000199529">
    <property type="component" value="Unassembled WGS sequence"/>
</dbReference>
<dbReference type="Gene3D" id="3.40.50.12780">
    <property type="entry name" value="N-terminal domain of ligase-like"/>
    <property type="match status" value="1"/>
</dbReference>
<gene>
    <name evidence="5" type="ORF">SAMN05216215_101397</name>
</gene>
<dbReference type="Gene3D" id="3.30.300.30">
    <property type="match status" value="1"/>
</dbReference>
<sequence>MTFGYLPWTRPGRDASRPCLRDARHEYSYAEVVRRVDAVAGQLAGRGIGAGDVVAVMLPNRIELLLVLLAAWRLGATATPLNPAFTANEAEFQLIDSGAKLVVNAGPDAPTGGLPSIAVDDLARPGTEVGLPQHDPRGADLALLVYTSGSTGRPKGVMLTHANLHAMASMMVDHFGLTEADHCLLVLPLFHVNAICLSFLASMLAGGQLTVLERFGPAPFLAAVEHHRPTYFAAVPTIYARLAELPESVRADTSSLRFAVCGAAPVSRELLERTEERFGFVLVEGYGLTEGTCASTCNPVDGVRKPGTVGPALPGQRIAVLGPDGEPLPTGAVGEVVISGPNVMGGYLNRPEDTAATLAGGRLRTGDVGWIDEDGYLTLVDRIKDMIIRGGENLYPKEIEAVLHGHPDVLEAAVVGAPHPVYGEVPVAWVVAYPGTSPTAEDLFERCRRDLTKVKHPVAIHLVDELPKNPVGKVDKPRLRELAVRS</sequence>
<accession>A0A1H3DG59</accession>
<evidence type="ECO:0000313" key="6">
    <source>
        <dbReference type="Proteomes" id="UP000199529"/>
    </source>
</evidence>
<dbReference type="Pfam" id="PF13193">
    <property type="entry name" value="AMP-binding_C"/>
    <property type="match status" value="1"/>
</dbReference>
<keyword evidence="6" id="KW-1185">Reference proteome</keyword>
<feature type="domain" description="AMP-dependent synthetase/ligase" evidence="3">
    <location>
        <begin position="13"/>
        <end position="348"/>
    </location>
</feature>
<dbReference type="STRING" id="418495.SAMN05216215_101397"/>
<dbReference type="EMBL" id="FNOK01000013">
    <property type="protein sequence ID" value="SDX65395.1"/>
    <property type="molecule type" value="Genomic_DNA"/>
</dbReference>
<dbReference type="PANTHER" id="PTHR43201:SF5">
    <property type="entry name" value="MEDIUM-CHAIN ACYL-COA LIGASE ACSF2, MITOCHONDRIAL"/>
    <property type="match status" value="1"/>
</dbReference>
<organism evidence="5 6">
    <name type="scientific">Saccharopolyspora shandongensis</name>
    <dbReference type="NCBI Taxonomy" id="418495"/>
    <lineage>
        <taxon>Bacteria</taxon>
        <taxon>Bacillati</taxon>
        <taxon>Actinomycetota</taxon>
        <taxon>Actinomycetes</taxon>
        <taxon>Pseudonocardiales</taxon>
        <taxon>Pseudonocardiaceae</taxon>
        <taxon>Saccharopolyspora</taxon>
    </lineage>
</organism>
<proteinExistence type="inferred from homology"/>